<dbReference type="STRING" id="1629.IV50_GL000255"/>
<dbReference type="GeneID" id="86899390"/>
<evidence type="ECO:0000313" key="6">
    <source>
        <dbReference type="Proteomes" id="UP000051992"/>
    </source>
</evidence>
<dbReference type="RefSeq" id="WP_057743923.1">
    <property type="nucleotide sequence ID" value="NZ_BJLU01000001.1"/>
</dbReference>
<evidence type="ECO:0000256" key="1">
    <source>
        <dbReference type="ARBA" id="ARBA00005721"/>
    </source>
</evidence>
<dbReference type="Proteomes" id="UP000051992">
    <property type="component" value="Unassembled WGS sequence"/>
</dbReference>
<comment type="similarity">
    <text evidence="1">Belongs to the asp23 family.</text>
</comment>
<dbReference type="InterPro" id="IPR005531">
    <property type="entry name" value="Asp23"/>
</dbReference>
<keyword evidence="6" id="KW-1185">Reference proteome</keyword>
<reference evidence="5 7" key="2">
    <citation type="submission" date="2018-06" db="EMBL/GenBank/DDBJ databases">
        <authorList>
            <consortium name="Pathogen Informatics"/>
            <person name="Doyle S."/>
        </authorList>
    </citation>
    <scope>NUCLEOTIDE SEQUENCE [LARGE SCALE GENOMIC DNA]</scope>
    <source>
        <strain evidence="5 7">NCTC13645</strain>
    </source>
</reference>
<name>A0A0R2HA43_WEIVI</name>
<dbReference type="PANTHER" id="PTHR34297">
    <property type="entry name" value="HYPOTHETICAL CYTOSOLIC PROTEIN-RELATED"/>
    <property type="match status" value="1"/>
</dbReference>
<dbReference type="PATRIC" id="fig|1629.5.peg.259"/>
<dbReference type="AlphaFoldDB" id="A0A0R2HA43"/>
<reference evidence="4 6" key="1">
    <citation type="journal article" date="2015" name="Genome Announc.">
        <title>Expanding the biotechnology potential of lactobacilli through comparative genomics of 213 strains and associated genera.</title>
        <authorList>
            <person name="Sun Z."/>
            <person name="Harris H.M."/>
            <person name="McCann A."/>
            <person name="Guo C."/>
            <person name="Argimon S."/>
            <person name="Zhang W."/>
            <person name="Yang X."/>
            <person name="Jeffery I.B."/>
            <person name="Cooney J.C."/>
            <person name="Kagawa T.F."/>
            <person name="Liu W."/>
            <person name="Song Y."/>
            <person name="Salvetti E."/>
            <person name="Wrobel A."/>
            <person name="Rasinkangas P."/>
            <person name="Parkhill J."/>
            <person name="Rea M.C."/>
            <person name="O'Sullivan O."/>
            <person name="Ritari J."/>
            <person name="Douillard F.P."/>
            <person name="Paul Ross R."/>
            <person name="Yang R."/>
            <person name="Briner A.E."/>
            <person name="Felis G.E."/>
            <person name="de Vos W.M."/>
            <person name="Barrangou R."/>
            <person name="Klaenhammer T.R."/>
            <person name="Caufield P.W."/>
            <person name="Cui Y."/>
            <person name="Zhang H."/>
            <person name="O'Toole P.W."/>
        </authorList>
    </citation>
    <scope>NUCLEOTIDE SEQUENCE [LARGE SCALE GENOMIC DNA]</scope>
    <source>
        <strain evidence="4 6">DSM 20410</strain>
    </source>
</reference>
<dbReference type="EMBL" id="JQBM01000001">
    <property type="protein sequence ID" value="KRN46988.1"/>
    <property type="molecule type" value="Genomic_DNA"/>
</dbReference>
<sequence length="167" mass="18295">MTDTKTNTPAKTNEISGKLTFDDKVIQKIIGISLDKVDGLLNVDGGFFSNIADKLVNTDKTTAGINTEVGEKQVAADMQIVVEYGKDVRGIYNEMKDLVAKNLKEMTGLDLVEFNVEVIDIKSKAQYEADSQSLQDKVTSATKKSDDDKSKDSKDAKDAKDAEPRVQ</sequence>
<protein>
    <recommendedName>
        <fullName evidence="2">Stress response regulator gls24 homolog</fullName>
    </recommendedName>
</protein>
<organism evidence="4 6">
    <name type="scientific">Weissella viridescens</name>
    <name type="common">Lactobacillus viridescens</name>
    <dbReference type="NCBI Taxonomy" id="1629"/>
    <lineage>
        <taxon>Bacteria</taxon>
        <taxon>Bacillati</taxon>
        <taxon>Bacillota</taxon>
        <taxon>Bacilli</taxon>
        <taxon>Lactobacillales</taxon>
        <taxon>Lactobacillaceae</taxon>
        <taxon>Weissella</taxon>
    </lineage>
</organism>
<dbReference type="PANTHER" id="PTHR34297:SF3">
    <property type="entry name" value="ALKALINE SHOCK PROTEIN 23"/>
    <property type="match status" value="1"/>
</dbReference>
<dbReference type="EMBL" id="UHIV01000004">
    <property type="protein sequence ID" value="SUP59169.1"/>
    <property type="molecule type" value="Genomic_DNA"/>
</dbReference>
<dbReference type="Proteomes" id="UP000254621">
    <property type="component" value="Unassembled WGS sequence"/>
</dbReference>
<evidence type="ECO:0000313" key="5">
    <source>
        <dbReference type="EMBL" id="SUP59169.1"/>
    </source>
</evidence>
<feature type="compositionally biased region" description="Basic and acidic residues" evidence="3">
    <location>
        <begin position="143"/>
        <end position="167"/>
    </location>
</feature>
<accession>A0A0R2HA43</accession>
<evidence type="ECO:0000256" key="3">
    <source>
        <dbReference type="SAM" id="MobiDB-lite"/>
    </source>
</evidence>
<gene>
    <name evidence="4" type="ORF">IV50_GL000255</name>
    <name evidence="5" type="ORF">NCTC13645_01422</name>
</gene>
<dbReference type="OrthoDB" id="9808942at2"/>
<dbReference type="Pfam" id="PF03780">
    <property type="entry name" value="Asp23"/>
    <property type="match status" value="1"/>
</dbReference>
<evidence type="ECO:0000256" key="2">
    <source>
        <dbReference type="ARBA" id="ARBA00039575"/>
    </source>
</evidence>
<evidence type="ECO:0000313" key="4">
    <source>
        <dbReference type="EMBL" id="KRN46988.1"/>
    </source>
</evidence>
<feature type="region of interest" description="Disordered" evidence="3">
    <location>
        <begin position="128"/>
        <end position="167"/>
    </location>
</feature>
<evidence type="ECO:0000313" key="7">
    <source>
        <dbReference type="Proteomes" id="UP000254621"/>
    </source>
</evidence>
<proteinExistence type="inferred from homology"/>